<dbReference type="RefSeq" id="WP_065279984.1">
    <property type="nucleotide sequence ID" value="NZ_CP016286.1"/>
</dbReference>
<dbReference type="GO" id="GO:0003676">
    <property type="term" value="F:nucleic acid binding"/>
    <property type="evidence" value="ECO:0007669"/>
    <property type="project" value="InterPro"/>
</dbReference>
<dbReference type="InterPro" id="IPR001584">
    <property type="entry name" value="Integrase_cat-core"/>
</dbReference>
<gene>
    <name evidence="3" type="ORF">BA011_07595</name>
</gene>
<dbReference type="AlphaFoldDB" id="A0A1B1C7A6"/>
<proteinExistence type="predicted"/>
<dbReference type="InterPro" id="IPR012337">
    <property type="entry name" value="RNaseH-like_sf"/>
</dbReference>
<dbReference type="Gene3D" id="3.30.420.10">
    <property type="entry name" value="Ribonuclease H-like superfamily/Ribonuclease H"/>
    <property type="match status" value="1"/>
</dbReference>
<name>A0A1B1C7A6_RHILE</name>
<dbReference type="Pfam" id="PF09299">
    <property type="entry name" value="Mu-transpos_C"/>
    <property type="match status" value="1"/>
</dbReference>
<sequence length="769" mass="87711">MAAALNAYRYREENQFEYRIYSFYKGDRVEDRDIMYEWQRSAQDGHWFLRVGDPGPEEFFSHIDLHKGFHRPKNPMGYIPRRRPQHGHFASTDISSLLSPLKPDEQKHILFCVDWCKRFANAYERGEVKRTKADAARWAIEQHALIVAAAEKLHEDEGRKRQTMETIPAAPKGGTLLDWVTRYERADYDPIVFYDNTGKGRREHFTAPELVIINEHVAIKASSDRTAITELYEMLEAAFDRENDVIRKQNKALGAKVHKELRVPNIDTFRERCNQIPRGHLELAYLGKEAARNKNAAVRFGIDTDRPLERIELDESQVDLMTIMMLAGLWNKLTKAEKDVVSRVRLWITAAIDTATRSLLGLRFHPEEPSASTAVATLGMVFQDKSQLSETLGCVTRWKQQGNAEEVVIDSATWLASMAMRVAVLDAGACFFQPKAGDPRSKGTIERWFRTINRDALATFAGRTWGSPDEMGDLTASEQASIAYDQYAELMYRFLIDVYHNTAHYGLQGETPLAAWERLNKFYKPTPPMSQNIHRHIFGVKGTRKLTNAGIRFLGIQYWSKALHHLFLKKDIDVEIRVGISDLGMISVQHEQGWLNVPALHQEFAGMSVWKWMAFNKRLRILNQRTAKVHRSVALRAKEYLRNQAEIARAEAQLGTAVVNDDDFKRWEKSLAHTVEIIDDEEEEVPVLHDESNLIDLYSDMYAGMLLAREEAKAQKRAAEHAKTSKRGNSDRSKRPSASVEAAPATDRSSSSLDPAPAIAPSTSSRFDR</sequence>
<organism evidence="3 4">
    <name type="scientific">Rhizobium leguminosarum</name>
    <dbReference type="NCBI Taxonomy" id="384"/>
    <lineage>
        <taxon>Bacteria</taxon>
        <taxon>Pseudomonadati</taxon>
        <taxon>Pseudomonadota</taxon>
        <taxon>Alphaproteobacteria</taxon>
        <taxon>Hyphomicrobiales</taxon>
        <taxon>Rhizobiaceae</taxon>
        <taxon>Rhizobium/Agrobacterium group</taxon>
        <taxon>Rhizobium</taxon>
    </lineage>
</organism>
<evidence type="ECO:0000313" key="3">
    <source>
        <dbReference type="EMBL" id="ANP85610.1"/>
    </source>
</evidence>
<dbReference type="InterPro" id="IPR036397">
    <property type="entry name" value="RNaseH_sf"/>
</dbReference>
<accession>A0A1B1C7A6</accession>
<evidence type="ECO:0000256" key="1">
    <source>
        <dbReference type="SAM" id="MobiDB-lite"/>
    </source>
</evidence>
<feature type="compositionally biased region" description="Basic and acidic residues" evidence="1">
    <location>
        <begin position="714"/>
        <end position="734"/>
    </location>
</feature>
<dbReference type="OrthoDB" id="5287589at2"/>
<feature type="domain" description="Integrase catalytic" evidence="2">
    <location>
        <begin position="303"/>
        <end position="520"/>
    </location>
</feature>
<dbReference type="Proteomes" id="UP000092691">
    <property type="component" value="Chromosome"/>
</dbReference>
<dbReference type="PROSITE" id="PS50994">
    <property type="entry name" value="INTEGRASE"/>
    <property type="match status" value="1"/>
</dbReference>
<dbReference type="GO" id="GO:0015074">
    <property type="term" value="P:DNA integration"/>
    <property type="evidence" value="ECO:0007669"/>
    <property type="project" value="InterPro"/>
</dbReference>
<protein>
    <recommendedName>
        <fullName evidence="2">Integrase catalytic domain-containing protein</fullName>
    </recommendedName>
</protein>
<dbReference type="SUPFAM" id="SSF53098">
    <property type="entry name" value="Ribonuclease H-like"/>
    <property type="match status" value="1"/>
</dbReference>
<evidence type="ECO:0000313" key="4">
    <source>
        <dbReference type="Proteomes" id="UP000092691"/>
    </source>
</evidence>
<dbReference type="InterPro" id="IPR015378">
    <property type="entry name" value="Transposase-like_Mu_C"/>
</dbReference>
<dbReference type="EMBL" id="CP016286">
    <property type="protein sequence ID" value="ANP85610.1"/>
    <property type="molecule type" value="Genomic_DNA"/>
</dbReference>
<evidence type="ECO:0000259" key="2">
    <source>
        <dbReference type="PROSITE" id="PS50994"/>
    </source>
</evidence>
<feature type="region of interest" description="Disordered" evidence="1">
    <location>
        <begin position="714"/>
        <end position="769"/>
    </location>
</feature>
<reference evidence="3 4" key="1">
    <citation type="submission" date="2016-06" db="EMBL/GenBank/DDBJ databases">
        <title>Microsymbionts genomes from the relict species Vavilovia formosa.</title>
        <authorList>
            <person name="Chirak E."/>
            <person name="Kimeklis A."/>
            <person name="Andronov E."/>
        </authorList>
    </citation>
    <scope>NUCLEOTIDE SEQUENCE [LARGE SCALE GENOMIC DNA]</scope>
    <source>
        <strain evidence="3 4">Vaf10</strain>
    </source>
</reference>